<dbReference type="Proteomes" id="UP000012046">
    <property type="component" value="Unassembled WGS sequence"/>
</dbReference>
<feature type="chain" id="PRO_5003590938" evidence="1">
    <location>
        <begin position="22"/>
        <end position="209"/>
    </location>
</feature>
<gene>
    <name evidence="2" type="ORF">AJE_00250</name>
</gene>
<dbReference type="PANTHER" id="PTHR11220">
    <property type="entry name" value="HEME-BINDING PROTEIN-RELATED"/>
    <property type="match status" value="1"/>
</dbReference>
<dbReference type="PANTHER" id="PTHR11220:SF1">
    <property type="entry name" value="HEME-BINDING PROTEIN 2"/>
    <property type="match status" value="1"/>
</dbReference>
<evidence type="ECO:0000256" key="1">
    <source>
        <dbReference type="SAM" id="SignalP"/>
    </source>
</evidence>
<dbReference type="InterPro" id="IPR006917">
    <property type="entry name" value="SOUL_heme-bd"/>
</dbReference>
<accession>H3Z9P9</accession>
<dbReference type="RefSeq" id="WP_008949143.1">
    <property type="nucleotide sequence ID" value="NZ_AHTH01000002.1"/>
</dbReference>
<protein>
    <submittedName>
        <fullName evidence="2">SOUL heme-binding protein</fullName>
    </submittedName>
</protein>
<comment type="caution">
    <text evidence="2">The sequence shown here is derived from an EMBL/GenBank/DDBJ whole genome shotgun (WGS) entry which is preliminary data.</text>
</comment>
<reference evidence="2 3" key="1">
    <citation type="journal article" date="2012" name="J. Bacteriol.">
        <title>Genome Sequence of Extracellular-Protease-Producing Alishewanella jeotgali Isolated from Traditional Korean Fermented Seafood.</title>
        <authorList>
            <person name="Jung J."/>
            <person name="Chun J."/>
            <person name="Park W."/>
        </authorList>
    </citation>
    <scope>NUCLEOTIDE SEQUENCE [LARGE SCALE GENOMIC DNA]</scope>
    <source>
        <strain evidence="2 3">KCTC 22429</strain>
    </source>
</reference>
<dbReference type="SUPFAM" id="SSF55136">
    <property type="entry name" value="Probable bacterial effector-binding domain"/>
    <property type="match status" value="2"/>
</dbReference>
<keyword evidence="1" id="KW-0732">Signal</keyword>
<dbReference type="AlphaFoldDB" id="H3Z9P9"/>
<sequence>MKIIVSLVVALCLAACSVVGRSEVEIAPYQVLKADSSLDIEVRRYEPMVLVSTSMAGDGRNNSFRKLFRYISGDNAGSNNIAMTAPVLMAGESVNQGTKIAMTAPVFMSGAKSEPRMAFVMPKHFTLDSTPKPTNPDLLVEEVRDYTVAAIRFSGTLSQRNVQRYSQQLQQWITANGLTAVSEPVAAGYNGPLTLPMLRRNEILIEITQ</sequence>
<evidence type="ECO:0000313" key="3">
    <source>
        <dbReference type="Proteomes" id="UP000012046"/>
    </source>
</evidence>
<dbReference type="Gene3D" id="3.20.80.10">
    <property type="entry name" value="Regulatory factor, effector binding domain"/>
    <property type="match status" value="2"/>
</dbReference>
<keyword evidence="3" id="KW-1185">Reference proteome</keyword>
<name>H3Z9P9_9ALTE</name>
<dbReference type="EMBL" id="AHTH01000002">
    <property type="protein sequence ID" value="EHR42573.1"/>
    <property type="molecule type" value="Genomic_DNA"/>
</dbReference>
<proteinExistence type="predicted"/>
<dbReference type="InterPro" id="IPR011256">
    <property type="entry name" value="Reg_factor_effector_dom_sf"/>
</dbReference>
<evidence type="ECO:0000313" key="2">
    <source>
        <dbReference type="EMBL" id="EHR42573.1"/>
    </source>
</evidence>
<dbReference type="Pfam" id="PF04832">
    <property type="entry name" value="SOUL"/>
    <property type="match status" value="1"/>
</dbReference>
<dbReference type="STRING" id="1129374.AJE_00250"/>
<organism evidence="2 3">
    <name type="scientific">Alishewanella jeotgali KCTC 22429</name>
    <dbReference type="NCBI Taxonomy" id="1129374"/>
    <lineage>
        <taxon>Bacteria</taxon>
        <taxon>Pseudomonadati</taxon>
        <taxon>Pseudomonadota</taxon>
        <taxon>Gammaproteobacteria</taxon>
        <taxon>Alteromonadales</taxon>
        <taxon>Alteromonadaceae</taxon>
        <taxon>Alishewanella</taxon>
    </lineage>
</organism>
<dbReference type="PATRIC" id="fig|1129374.4.peg.50"/>
<dbReference type="eggNOG" id="COG3449">
    <property type="taxonomic scope" value="Bacteria"/>
</dbReference>
<feature type="signal peptide" evidence="1">
    <location>
        <begin position="1"/>
        <end position="21"/>
    </location>
</feature>